<dbReference type="GO" id="GO:0000976">
    <property type="term" value="F:transcription cis-regulatory region binding"/>
    <property type="evidence" value="ECO:0007669"/>
    <property type="project" value="UniProtKB-ARBA"/>
</dbReference>
<keyword evidence="10" id="KW-0539">Nucleus</keyword>
<evidence type="ECO:0000313" key="15">
    <source>
        <dbReference type="Proteomes" id="UP000623129"/>
    </source>
</evidence>
<protein>
    <submittedName>
        <fullName evidence="14">Protein NTM1-like 9</fullName>
    </submittedName>
</protein>
<feature type="region of interest" description="Disordered" evidence="11">
    <location>
        <begin position="169"/>
        <end position="220"/>
    </location>
</feature>
<dbReference type="SUPFAM" id="SSF101941">
    <property type="entry name" value="NAC domain"/>
    <property type="match status" value="1"/>
</dbReference>
<evidence type="ECO:0000256" key="7">
    <source>
        <dbReference type="ARBA" id="ARBA00023136"/>
    </source>
</evidence>
<comment type="subcellular location">
    <subcellularLocation>
        <location evidence="2">Membrane</location>
        <topology evidence="2">Single-pass membrane protein</topology>
    </subcellularLocation>
    <subcellularLocation>
        <location evidence="1">Nucleus</location>
    </subcellularLocation>
</comment>
<evidence type="ECO:0000256" key="6">
    <source>
        <dbReference type="ARBA" id="ARBA00023125"/>
    </source>
</evidence>
<dbReference type="GO" id="GO:0006355">
    <property type="term" value="P:regulation of DNA-templated transcription"/>
    <property type="evidence" value="ECO:0007669"/>
    <property type="project" value="InterPro"/>
</dbReference>
<keyword evidence="5" id="KW-0805">Transcription regulation</keyword>
<reference evidence="14" key="1">
    <citation type="submission" date="2020-01" db="EMBL/GenBank/DDBJ databases">
        <title>Genome sequence of Kobresia littledalei, the first chromosome-level genome in the family Cyperaceae.</title>
        <authorList>
            <person name="Qu G."/>
        </authorList>
    </citation>
    <scope>NUCLEOTIDE SEQUENCE</scope>
    <source>
        <strain evidence="14">C.B.Clarke</strain>
        <tissue evidence="14">Leaf</tissue>
    </source>
</reference>
<feature type="transmembrane region" description="Helical" evidence="12">
    <location>
        <begin position="476"/>
        <end position="496"/>
    </location>
</feature>
<dbReference type="EMBL" id="SWLB01000010">
    <property type="protein sequence ID" value="KAF3334059.1"/>
    <property type="molecule type" value="Genomic_DNA"/>
</dbReference>
<dbReference type="GO" id="GO:0016020">
    <property type="term" value="C:membrane"/>
    <property type="evidence" value="ECO:0007669"/>
    <property type="project" value="UniProtKB-SubCell"/>
</dbReference>
<evidence type="ECO:0000313" key="14">
    <source>
        <dbReference type="EMBL" id="KAF3334059.1"/>
    </source>
</evidence>
<keyword evidence="3 12" id="KW-0812">Transmembrane</keyword>
<accession>A0A833R2F2</accession>
<dbReference type="InterPro" id="IPR036093">
    <property type="entry name" value="NAC_dom_sf"/>
</dbReference>
<dbReference type="PANTHER" id="PTHR31744:SF216">
    <property type="entry name" value="NAC TRANSCRIPTION FACTOR"/>
    <property type="match status" value="1"/>
</dbReference>
<evidence type="ECO:0000256" key="2">
    <source>
        <dbReference type="ARBA" id="ARBA00004167"/>
    </source>
</evidence>
<keyword evidence="9" id="KW-0804">Transcription</keyword>
<evidence type="ECO:0000256" key="9">
    <source>
        <dbReference type="ARBA" id="ARBA00023163"/>
    </source>
</evidence>
<dbReference type="InterPro" id="IPR003441">
    <property type="entry name" value="NAC-dom"/>
</dbReference>
<keyword evidence="7 12" id="KW-0472">Membrane</keyword>
<comment type="caution">
    <text evidence="14">The sequence shown here is derived from an EMBL/GenBank/DDBJ whole genome shotgun (WGS) entry which is preliminary data.</text>
</comment>
<gene>
    <name evidence="14" type="ORF">FCM35_KLT01750</name>
</gene>
<feature type="domain" description="NAC" evidence="13">
    <location>
        <begin position="9"/>
        <end position="164"/>
    </location>
</feature>
<dbReference type="AlphaFoldDB" id="A0A833R2F2"/>
<keyword evidence="15" id="KW-1185">Reference proteome</keyword>
<evidence type="ECO:0000256" key="4">
    <source>
        <dbReference type="ARBA" id="ARBA00022989"/>
    </source>
</evidence>
<evidence type="ECO:0000256" key="10">
    <source>
        <dbReference type="ARBA" id="ARBA00023242"/>
    </source>
</evidence>
<keyword evidence="8" id="KW-0010">Activator</keyword>
<proteinExistence type="predicted"/>
<feature type="region of interest" description="Disordered" evidence="11">
    <location>
        <begin position="422"/>
        <end position="448"/>
    </location>
</feature>
<dbReference type="Gene3D" id="2.170.150.80">
    <property type="entry name" value="NAC domain"/>
    <property type="match status" value="1"/>
</dbReference>
<evidence type="ECO:0000256" key="11">
    <source>
        <dbReference type="SAM" id="MobiDB-lite"/>
    </source>
</evidence>
<dbReference type="Proteomes" id="UP000623129">
    <property type="component" value="Unassembled WGS sequence"/>
</dbReference>
<evidence type="ECO:0000256" key="12">
    <source>
        <dbReference type="SAM" id="Phobius"/>
    </source>
</evidence>
<evidence type="ECO:0000256" key="8">
    <source>
        <dbReference type="ARBA" id="ARBA00023159"/>
    </source>
</evidence>
<evidence type="ECO:0000256" key="3">
    <source>
        <dbReference type="ARBA" id="ARBA00022692"/>
    </source>
</evidence>
<evidence type="ECO:0000256" key="5">
    <source>
        <dbReference type="ARBA" id="ARBA00023015"/>
    </source>
</evidence>
<evidence type="ECO:0000256" key="1">
    <source>
        <dbReference type="ARBA" id="ARBA00004123"/>
    </source>
</evidence>
<keyword evidence="6" id="KW-0238">DNA-binding</keyword>
<dbReference type="OrthoDB" id="636876at2759"/>
<dbReference type="GO" id="GO:0005634">
    <property type="term" value="C:nucleus"/>
    <property type="evidence" value="ECO:0007669"/>
    <property type="project" value="UniProtKB-SubCell"/>
</dbReference>
<evidence type="ECO:0000259" key="13">
    <source>
        <dbReference type="PROSITE" id="PS51005"/>
    </source>
</evidence>
<dbReference type="PANTHER" id="PTHR31744">
    <property type="entry name" value="PROTEIN CUP-SHAPED COTYLEDON 2-RELATED"/>
    <property type="match status" value="1"/>
</dbReference>
<dbReference type="Pfam" id="PF02365">
    <property type="entry name" value="NAM"/>
    <property type="match status" value="1"/>
</dbReference>
<feature type="compositionally biased region" description="Polar residues" evidence="11">
    <location>
        <begin position="206"/>
        <end position="215"/>
    </location>
</feature>
<name>A0A833R2F2_9POAL</name>
<organism evidence="14 15">
    <name type="scientific">Carex littledalei</name>
    <dbReference type="NCBI Taxonomy" id="544730"/>
    <lineage>
        <taxon>Eukaryota</taxon>
        <taxon>Viridiplantae</taxon>
        <taxon>Streptophyta</taxon>
        <taxon>Embryophyta</taxon>
        <taxon>Tracheophyta</taxon>
        <taxon>Spermatophyta</taxon>
        <taxon>Magnoliopsida</taxon>
        <taxon>Liliopsida</taxon>
        <taxon>Poales</taxon>
        <taxon>Cyperaceae</taxon>
        <taxon>Cyperoideae</taxon>
        <taxon>Cariceae</taxon>
        <taxon>Carex</taxon>
        <taxon>Carex subgen. Euthyceras</taxon>
    </lineage>
</organism>
<keyword evidence="4 12" id="KW-1133">Transmembrane helix</keyword>
<dbReference type="PROSITE" id="PS51005">
    <property type="entry name" value="NAC"/>
    <property type="match status" value="1"/>
</dbReference>
<sequence>MTVVELESLPLGFRFRPTDEELVNHYLKSKITGNGSPDVHVIPEVDLSKCEPWDLPGKSLIKSDDQEWFFFAPRDRKYPNGHRSNRATGAGYWKATGKDRIICSRSREKNRPTIIGIKKTLVFHRGRAPRGIRTGWIMHEYRTTEPEYESGNQGGYVLYRLFNKEEERMPVKDENETDEIISSPVSERQNEAQPVPNLREGPPTLSEFTSSTLQPSHPDKCLADLANSSVTSSTVTPSAVDQGSKDTREDAIMQVQNIPLDEVDGFLGMTSPLRPYTDHPFPNSLNQEDYMKLLNFDSFPNPELVDNLLDLELPNPPNYSTTNQQDTVVNEAMYWPYEQLESEDVDYTNDEINDMTESRVLTEDTGITILGRGVKRPTDENPIFPPQSLQGTAKRRLHLLINEWWGSSCIITDGKENKVLQPTGGDASLANEHEGLPISGADGAPTDKAKAEVTSRDKLYQKGDPQPKGGVWTGTIWYSTRFAMCIILVAVCFGIWSKSAGSISW</sequence>